<evidence type="ECO:0000313" key="7">
    <source>
        <dbReference type="EnsemblMetazoa" id="HelroP66750"/>
    </source>
</evidence>
<dbReference type="OrthoDB" id="5947827at2759"/>
<name>T1FYQ4_HELRO</name>
<dbReference type="Gene3D" id="2.60.210.10">
    <property type="entry name" value="Apoptosis, Tumor Necrosis Factor Receptor Associated Protein 2, Chain A"/>
    <property type="match status" value="1"/>
</dbReference>
<evidence type="ECO:0000256" key="3">
    <source>
        <dbReference type="ARBA" id="ARBA00022843"/>
    </source>
</evidence>
<evidence type="ECO:0000259" key="5">
    <source>
        <dbReference type="PROSITE" id="PS50144"/>
    </source>
</evidence>
<reference evidence="7" key="3">
    <citation type="submission" date="2015-06" db="UniProtKB">
        <authorList>
            <consortium name="EnsemblMetazoa"/>
        </authorList>
    </citation>
    <scope>IDENTIFICATION</scope>
</reference>
<dbReference type="GeneID" id="20213952"/>
<feature type="domain" description="MATH" evidence="5">
    <location>
        <begin position="52"/>
        <end position="200"/>
    </location>
</feature>
<dbReference type="Proteomes" id="UP000015101">
    <property type="component" value="Unassembled WGS sequence"/>
</dbReference>
<sequence length="207" mass="23945">MKSSFYFLLFTRSFSGEIKVQTDEQAASLESQKKSFVDFELKLQCLETTNYSGVLVWKITEFRRRLAEAKQGNRASVYSQPFFTSRYGYRMCARLYLNGDGLGANHYVSFFFVIMKGEYDDVLTWPFKQKVTLKLLGHNPNKQREIKDGFKPDPSSSSFQKPTSLMNLATGCPRFISHQELLREDSDFLKDDTIFFKIIVDISDLPT</sequence>
<dbReference type="CTD" id="20213952"/>
<dbReference type="SUPFAM" id="SSF49599">
    <property type="entry name" value="TRAF domain-like"/>
    <property type="match status" value="1"/>
</dbReference>
<keyword evidence="1" id="KW-1017">Isopeptide bond</keyword>
<keyword evidence="8" id="KW-1185">Reference proteome</keyword>
<dbReference type="InterPro" id="IPR002083">
    <property type="entry name" value="MATH/TRAF_dom"/>
</dbReference>
<evidence type="ECO:0000256" key="4">
    <source>
        <dbReference type="ARBA" id="ARBA00023054"/>
    </source>
</evidence>
<keyword evidence="3" id="KW-0832">Ubl conjugation</keyword>
<reference evidence="8" key="1">
    <citation type="submission" date="2012-12" db="EMBL/GenBank/DDBJ databases">
        <authorList>
            <person name="Hellsten U."/>
            <person name="Grimwood J."/>
            <person name="Chapman J.A."/>
            <person name="Shapiro H."/>
            <person name="Aerts A."/>
            <person name="Otillar R.P."/>
            <person name="Terry A.Y."/>
            <person name="Boore J.L."/>
            <person name="Simakov O."/>
            <person name="Marletaz F."/>
            <person name="Cho S.-J."/>
            <person name="Edsinger-Gonzales E."/>
            <person name="Havlak P."/>
            <person name="Kuo D.-H."/>
            <person name="Larsson T."/>
            <person name="Lv J."/>
            <person name="Arendt D."/>
            <person name="Savage R."/>
            <person name="Osoegawa K."/>
            <person name="de Jong P."/>
            <person name="Lindberg D.R."/>
            <person name="Seaver E.C."/>
            <person name="Weisblat D.A."/>
            <person name="Putnam N.H."/>
            <person name="Grigoriev I.V."/>
            <person name="Rokhsar D.S."/>
        </authorList>
    </citation>
    <scope>NUCLEOTIDE SEQUENCE</scope>
</reference>
<dbReference type="EnsemblMetazoa" id="HelroT66750">
    <property type="protein sequence ID" value="HelroP66750"/>
    <property type="gene ID" value="HelroG66750"/>
</dbReference>
<organism evidence="7 8">
    <name type="scientific">Helobdella robusta</name>
    <name type="common">Californian leech</name>
    <dbReference type="NCBI Taxonomy" id="6412"/>
    <lineage>
        <taxon>Eukaryota</taxon>
        <taxon>Metazoa</taxon>
        <taxon>Spiralia</taxon>
        <taxon>Lophotrochozoa</taxon>
        <taxon>Annelida</taxon>
        <taxon>Clitellata</taxon>
        <taxon>Hirudinea</taxon>
        <taxon>Rhynchobdellida</taxon>
        <taxon>Glossiphoniidae</taxon>
        <taxon>Helobdella</taxon>
    </lineage>
</organism>
<dbReference type="OMA" id="ESKSCEH"/>
<evidence type="ECO:0000256" key="2">
    <source>
        <dbReference type="ARBA" id="ARBA00022703"/>
    </source>
</evidence>
<reference evidence="6 8" key="2">
    <citation type="journal article" date="2013" name="Nature">
        <title>Insights into bilaterian evolution from three spiralian genomes.</title>
        <authorList>
            <person name="Simakov O."/>
            <person name="Marletaz F."/>
            <person name="Cho S.J."/>
            <person name="Edsinger-Gonzales E."/>
            <person name="Havlak P."/>
            <person name="Hellsten U."/>
            <person name="Kuo D.H."/>
            <person name="Larsson T."/>
            <person name="Lv J."/>
            <person name="Arendt D."/>
            <person name="Savage R."/>
            <person name="Osoegawa K."/>
            <person name="de Jong P."/>
            <person name="Grimwood J."/>
            <person name="Chapman J.A."/>
            <person name="Shapiro H."/>
            <person name="Aerts A."/>
            <person name="Otillar R.P."/>
            <person name="Terry A.Y."/>
            <person name="Boore J.L."/>
            <person name="Grigoriev I.V."/>
            <person name="Lindberg D.R."/>
            <person name="Seaver E.C."/>
            <person name="Weisblat D.A."/>
            <person name="Putnam N.H."/>
            <person name="Rokhsar D.S."/>
        </authorList>
    </citation>
    <scope>NUCLEOTIDE SEQUENCE</scope>
</reference>
<dbReference type="Pfam" id="PF21355">
    <property type="entry name" value="TRAF-mep_MATH"/>
    <property type="match status" value="1"/>
</dbReference>
<dbReference type="STRING" id="6412.T1FYQ4"/>
<gene>
    <name evidence="7" type="primary">20213952</name>
    <name evidence="6" type="ORF">HELRODRAFT_66750</name>
</gene>
<dbReference type="PROSITE" id="PS50144">
    <property type="entry name" value="MATH"/>
    <property type="match status" value="1"/>
</dbReference>
<dbReference type="InParanoid" id="T1FYQ4"/>
<dbReference type="EMBL" id="KB097143">
    <property type="protein sequence ID" value="ESN98712.1"/>
    <property type="molecule type" value="Genomic_DNA"/>
</dbReference>
<proteinExistence type="predicted"/>
<dbReference type="HOGENOM" id="CLU_122104_0_0_1"/>
<protein>
    <recommendedName>
        <fullName evidence="5">MATH domain-containing protein</fullName>
    </recommendedName>
</protein>
<dbReference type="PANTHER" id="PTHR10131:SF138">
    <property type="entry name" value="RE66324P"/>
    <property type="match status" value="1"/>
</dbReference>
<keyword evidence="4" id="KW-0175">Coiled coil</keyword>
<dbReference type="PANTHER" id="PTHR10131">
    <property type="entry name" value="TNF RECEPTOR ASSOCIATED FACTOR"/>
    <property type="match status" value="1"/>
</dbReference>
<dbReference type="AlphaFoldDB" id="T1FYQ4"/>
<accession>T1FYQ4</accession>
<dbReference type="FunFam" id="2.60.210.10:FF:000001">
    <property type="entry name" value="TNF receptor-associated factor"/>
    <property type="match status" value="1"/>
</dbReference>
<evidence type="ECO:0000256" key="1">
    <source>
        <dbReference type="ARBA" id="ARBA00022499"/>
    </source>
</evidence>
<dbReference type="EMBL" id="AMQM01001047">
    <property type="status" value="NOT_ANNOTATED_CDS"/>
    <property type="molecule type" value="Genomic_DNA"/>
</dbReference>
<dbReference type="RefSeq" id="XP_009022466.1">
    <property type="nucleotide sequence ID" value="XM_009024218.1"/>
</dbReference>
<evidence type="ECO:0000313" key="6">
    <source>
        <dbReference type="EMBL" id="ESN98712.1"/>
    </source>
</evidence>
<dbReference type="SMART" id="SM00061">
    <property type="entry name" value="MATH"/>
    <property type="match status" value="1"/>
</dbReference>
<dbReference type="InterPro" id="IPR008974">
    <property type="entry name" value="TRAF-like"/>
</dbReference>
<dbReference type="KEGG" id="hro:HELRODRAFT_66750"/>
<dbReference type="GO" id="GO:0006915">
    <property type="term" value="P:apoptotic process"/>
    <property type="evidence" value="ECO:0007669"/>
    <property type="project" value="UniProtKB-KW"/>
</dbReference>
<keyword evidence="2" id="KW-0053">Apoptosis</keyword>
<evidence type="ECO:0000313" key="8">
    <source>
        <dbReference type="Proteomes" id="UP000015101"/>
    </source>
</evidence>
<dbReference type="InterPro" id="IPR049342">
    <property type="entry name" value="TRAF1-6_MATH_dom"/>
</dbReference>
<dbReference type="eggNOG" id="KOG0297">
    <property type="taxonomic scope" value="Eukaryota"/>
</dbReference>